<sequence length="121" mass="13694">MPSNEGRAIYRRILREDSLGCSIYHPGHQTHWIQARKGLQDESRLPVSIHVEPELGLLQFGVRGEPQLYWHHNTARIVEVFAGPDGEGIWSPEFHLLTVPSNHGHILFNLAKLDDVGRCLG</sequence>
<name>A0ABS9L2J0_9MICC</name>
<comment type="caution">
    <text evidence="1">The sequence shown here is derived from an EMBL/GenBank/DDBJ whole genome shotgun (WGS) entry which is preliminary data.</text>
</comment>
<proteinExistence type="predicted"/>
<reference evidence="1" key="1">
    <citation type="submission" date="2022-01" db="EMBL/GenBank/DDBJ databases">
        <authorList>
            <person name="Jo J.-H."/>
            <person name="Im W.-T."/>
        </authorList>
    </citation>
    <scope>NUCLEOTIDE SEQUENCE</scope>
    <source>
        <strain evidence="1">I2-34</strain>
    </source>
</reference>
<gene>
    <name evidence="1" type="ORF">LVY72_03085</name>
</gene>
<dbReference type="EMBL" id="JAKLTQ010000001">
    <property type="protein sequence ID" value="MCG2620895.1"/>
    <property type="molecule type" value="Genomic_DNA"/>
</dbReference>
<dbReference type="RefSeq" id="WP_237817977.1">
    <property type="nucleotide sequence ID" value="NZ_JAKLTQ010000001.1"/>
</dbReference>
<evidence type="ECO:0000313" key="1">
    <source>
        <dbReference type="EMBL" id="MCG2620895.1"/>
    </source>
</evidence>
<dbReference type="Proteomes" id="UP001165368">
    <property type="component" value="Unassembled WGS sequence"/>
</dbReference>
<keyword evidence="2" id="KW-1185">Reference proteome</keyword>
<organism evidence="1 2">
    <name type="scientific">Arthrobacter hankyongi</name>
    <dbReference type="NCBI Taxonomy" id="2904801"/>
    <lineage>
        <taxon>Bacteria</taxon>
        <taxon>Bacillati</taxon>
        <taxon>Actinomycetota</taxon>
        <taxon>Actinomycetes</taxon>
        <taxon>Micrococcales</taxon>
        <taxon>Micrococcaceae</taxon>
        <taxon>Arthrobacter</taxon>
    </lineage>
</organism>
<accession>A0ABS9L2J0</accession>
<protein>
    <submittedName>
        <fullName evidence="1">Uncharacterized protein</fullName>
    </submittedName>
</protein>
<evidence type="ECO:0000313" key="2">
    <source>
        <dbReference type="Proteomes" id="UP001165368"/>
    </source>
</evidence>